<evidence type="ECO:0000313" key="3">
    <source>
        <dbReference type="Proteomes" id="UP000023152"/>
    </source>
</evidence>
<keyword evidence="1" id="KW-0472">Membrane</keyword>
<name>X6MWW3_RETFI</name>
<protein>
    <submittedName>
        <fullName evidence="2">Uncharacterized protein</fullName>
    </submittedName>
</protein>
<keyword evidence="3" id="KW-1185">Reference proteome</keyword>
<gene>
    <name evidence="2" type="ORF">RFI_19157</name>
</gene>
<feature type="non-terminal residue" evidence="2">
    <location>
        <position position="1"/>
    </location>
</feature>
<dbReference type="EMBL" id="ASPP01015449">
    <property type="protein sequence ID" value="ETO18131.1"/>
    <property type="molecule type" value="Genomic_DNA"/>
</dbReference>
<keyword evidence="1" id="KW-0812">Transmembrane</keyword>
<comment type="caution">
    <text evidence="2">The sequence shown here is derived from an EMBL/GenBank/DDBJ whole genome shotgun (WGS) entry which is preliminary data.</text>
</comment>
<feature type="transmembrane region" description="Helical" evidence="1">
    <location>
        <begin position="52"/>
        <end position="70"/>
    </location>
</feature>
<proteinExistence type="predicted"/>
<dbReference type="Proteomes" id="UP000023152">
    <property type="component" value="Unassembled WGS sequence"/>
</dbReference>
<evidence type="ECO:0000313" key="2">
    <source>
        <dbReference type="EMBL" id="ETO18131.1"/>
    </source>
</evidence>
<reference evidence="2 3" key="1">
    <citation type="journal article" date="2013" name="Curr. Biol.">
        <title>The Genome of the Foraminiferan Reticulomyxa filosa.</title>
        <authorList>
            <person name="Glockner G."/>
            <person name="Hulsmann N."/>
            <person name="Schleicher M."/>
            <person name="Noegel A.A."/>
            <person name="Eichinger L."/>
            <person name="Gallinger C."/>
            <person name="Pawlowski J."/>
            <person name="Sierra R."/>
            <person name="Euteneuer U."/>
            <person name="Pillet L."/>
            <person name="Moustafa A."/>
            <person name="Platzer M."/>
            <person name="Groth M."/>
            <person name="Szafranski K."/>
            <person name="Schliwa M."/>
        </authorList>
    </citation>
    <scope>NUCLEOTIDE SEQUENCE [LARGE SCALE GENOMIC DNA]</scope>
</reference>
<keyword evidence="1" id="KW-1133">Transmembrane helix</keyword>
<accession>X6MWW3</accession>
<organism evidence="2 3">
    <name type="scientific">Reticulomyxa filosa</name>
    <dbReference type="NCBI Taxonomy" id="46433"/>
    <lineage>
        <taxon>Eukaryota</taxon>
        <taxon>Sar</taxon>
        <taxon>Rhizaria</taxon>
        <taxon>Retaria</taxon>
        <taxon>Foraminifera</taxon>
        <taxon>Monothalamids</taxon>
        <taxon>Reticulomyxidae</taxon>
        <taxon>Reticulomyxa</taxon>
    </lineage>
</organism>
<dbReference type="AlphaFoldDB" id="X6MWW3"/>
<sequence length="81" mass="9189">EPQKVEDVVAFVNQLNMDELLAQQLAGENLPLVDASSLPPETTNTSVDKEDSTVMVMFLFILFYFIKLKLKYLCVMIMFGI</sequence>
<evidence type="ECO:0000256" key="1">
    <source>
        <dbReference type="SAM" id="Phobius"/>
    </source>
</evidence>